<comment type="caution">
    <text evidence="2">The sequence shown here is derived from an EMBL/GenBank/DDBJ whole genome shotgun (WGS) entry which is preliminary data.</text>
</comment>
<proteinExistence type="predicted"/>
<accession>A0A3A9YVG4</accession>
<gene>
    <name evidence="2" type="ORF">D7294_20205</name>
</gene>
<keyword evidence="1" id="KW-0812">Transmembrane</keyword>
<protein>
    <submittedName>
        <fullName evidence="2">DUF3618 domain-containing protein</fullName>
    </submittedName>
</protein>
<evidence type="ECO:0000313" key="2">
    <source>
        <dbReference type="EMBL" id="RKN39759.1"/>
    </source>
</evidence>
<dbReference type="InterPro" id="IPR022062">
    <property type="entry name" value="DUF3618"/>
</dbReference>
<reference evidence="2 3" key="1">
    <citation type="journal article" date="2014" name="Int. J. Syst. Evol. Microbiol.">
        <title>Streptomyces hoynatensis sp. nov., isolated from deep marine sediment.</title>
        <authorList>
            <person name="Veyisoglu A."/>
            <person name="Sahin N."/>
        </authorList>
    </citation>
    <scope>NUCLEOTIDE SEQUENCE [LARGE SCALE GENOMIC DNA]</scope>
    <source>
        <strain evidence="2 3">KCTC 29097</strain>
    </source>
</reference>
<dbReference type="EMBL" id="RBAL01000012">
    <property type="protein sequence ID" value="RKN39759.1"/>
    <property type="molecule type" value="Genomic_DNA"/>
</dbReference>
<keyword evidence="3" id="KW-1185">Reference proteome</keyword>
<dbReference type="Pfam" id="PF12277">
    <property type="entry name" value="DUF3618"/>
    <property type="match status" value="1"/>
</dbReference>
<feature type="transmembrane region" description="Helical" evidence="1">
    <location>
        <begin position="84"/>
        <end position="101"/>
    </location>
</feature>
<name>A0A3A9YVG4_9ACTN</name>
<evidence type="ECO:0000256" key="1">
    <source>
        <dbReference type="SAM" id="Phobius"/>
    </source>
</evidence>
<dbReference type="AlphaFoldDB" id="A0A3A9YVG4"/>
<dbReference type="Proteomes" id="UP000272474">
    <property type="component" value="Unassembled WGS sequence"/>
</dbReference>
<keyword evidence="1" id="KW-0472">Membrane</keyword>
<evidence type="ECO:0000313" key="3">
    <source>
        <dbReference type="Proteomes" id="UP000272474"/>
    </source>
</evidence>
<dbReference type="RefSeq" id="WP_120681787.1">
    <property type="nucleotide sequence ID" value="NZ_RBAL01000012.1"/>
</dbReference>
<organism evidence="2 3">
    <name type="scientific">Streptomyces hoynatensis</name>
    <dbReference type="NCBI Taxonomy" id="1141874"/>
    <lineage>
        <taxon>Bacteria</taxon>
        <taxon>Bacillati</taxon>
        <taxon>Actinomycetota</taxon>
        <taxon>Actinomycetes</taxon>
        <taxon>Kitasatosporales</taxon>
        <taxon>Streptomycetaceae</taxon>
        <taxon>Streptomyces</taxon>
    </lineage>
</organism>
<sequence>MPESASSPAEIEARIAERRRHLAATLDEIAVRVHPSTIAGDIRARAAATVDRTAGRALATVNRTVSGVRGQFVDEAGAPRLDRVVPAALIAVAALGLLVLSSRRRRR</sequence>
<keyword evidence="1" id="KW-1133">Transmembrane helix</keyword>